<dbReference type="AlphaFoldDB" id="A0A841BVY9"/>
<evidence type="ECO:0000313" key="3">
    <source>
        <dbReference type="Proteomes" id="UP000587527"/>
    </source>
</evidence>
<feature type="transmembrane region" description="Helical" evidence="1">
    <location>
        <begin position="119"/>
        <end position="142"/>
    </location>
</feature>
<sequence length="208" mass="22572">MNPLEWARRRRESKETRRLEAAGARAGRRLENLGAEWHVIEWPHSVRPVTADPAAARRVNNEADHAGFLAIGPGGIFSVSVADHGSKKVLISGDVVQISGRRPALVPAARKDARRASKALSAAVGLTIPVVPVLALVGRGLITVYGLPKDCIITSYRELDRVLSAGGRRISAVTAEKLSEVARSPWTWVNEPYQPYTWYPEGTSAPQG</sequence>
<keyword evidence="1" id="KW-0472">Membrane</keyword>
<dbReference type="Proteomes" id="UP000587527">
    <property type="component" value="Unassembled WGS sequence"/>
</dbReference>
<evidence type="ECO:0008006" key="4">
    <source>
        <dbReference type="Google" id="ProtNLM"/>
    </source>
</evidence>
<gene>
    <name evidence="2" type="ORF">F4553_004299</name>
</gene>
<accession>A0A841BVY9</accession>
<keyword evidence="1" id="KW-1133">Transmembrane helix</keyword>
<protein>
    <recommendedName>
        <fullName evidence="4">NERD domain-containing protein</fullName>
    </recommendedName>
</protein>
<organism evidence="2 3">
    <name type="scientific">Allocatelliglobosispora scoriae</name>
    <dbReference type="NCBI Taxonomy" id="643052"/>
    <lineage>
        <taxon>Bacteria</taxon>
        <taxon>Bacillati</taxon>
        <taxon>Actinomycetota</taxon>
        <taxon>Actinomycetes</taxon>
        <taxon>Micromonosporales</taxon>
        <taxon>Micromonosporaceae</taxon>
        <taxon>Allocatelliglobosispora</taxon>
    </lineage>
</organism>
<keyword evidence="1" id="KW-0812">Transmembrane</keyword>
<proteinExistence type="predicted"/>
<comment type="caution">
    <text evidence="2">The sequence shown here is derived from an EMBL/GenBank/DDBJ whole genome shotgun (WGS) entry which is preliminary data.</text>
</comment>
<name>A0A841BVY9_9ACTN</name>
<evidence type="ECO:0000256" key="1">
    <source>
        <dbReference type="SAM" id="Phobius"/>
    </source>
</evidence>
<evidence type="ECO:0000313" key="2">
    <source>
        <dbReference type="EMBL" id="MBB5870920.1"/>
    </source>
</evidence>
<dbReference type="EMBL" id="JACHMN010000002">
    <property type="protein sequence ID" value="MBB5870920.1"/>
    <property type="molecule type" value="Genomic_DNA"/>
</dbReference>
<keyword evidence="3" id="KW-1185">Reference proteome</keyword>
<reference evidence="2 3" key="1">
    <citation type="submission" date="2020-08" db="EMBL/GenBank/DDBJ databases">
        <title>Sequencing the genomes of 1000 actinobacteria strains.</title>
        <authorList>
            <person name="Klenk H.-P."/>
        </authorList>
    </citation>
    <scope>NUCLEOTIDE SEQUENCE [LARGE SCALE GENOMIC DNA]</scope>
    <source>
        <strain evidence="2 3">DSM 45362</strain>
    </source>
</reference>